<evidence type="ECO:0000313" key="6">
    <source>
        <dbReference type="Proteomes" id="UP000006732"/>
    </source>
</evidence>
<dbReference type="Proteomes" id="UP000006732">
    <property type="component" value="Chromosome"/>
</dbReference>
<dbReference type="eggNOG" id="COG1143">
    <property type="taxonomic scope" value="Bacteria"/>
</dbReference>
<dbReference type="GO" id="GO:0046872">
    <property type="term" value="F:metal ion binding"/>
    <property type="evidence" value="ECO:0007669"/>
    <property type="project" value="UniProtKB-KW"/>
</dbReference>
<dbReference type="AlphaFoldDB" id="A1AL89"/>
<sequence>MGHLVGKDVFRRLGRKLDGLEIRVPWNEKLHAVLKELYSAEEAELIVRMPYGLSTVQEIERASGQESATVLRLLGEMTRKGLVMDLWLGGEYRYTPSPMIVGLFEFTLMRVGPDLNTREWARLLHDYMDEAFCEANWGDGSCFSIFRTLPHEEALRQAECAEILDYDKASALIAGTKRFSIGLCSCRHEMLHLGEKSCDTPLESCTQFGYAAEMMIRNGLGREVGRREMKEHFARSRDLGLVLTADNVRKNMRFVCHCCSCCCYLLRGISRHGFTGIILTSGYIAGITREKCSGCGLCAQACPINAIAMVAADTRSPKRKQDAVIDTAICLGCGVCALKCPSGACRLTSREQRVITPESTFERVMLHSLEKGTLQNLLFDNPARIDQTFLRFFTGAFLRLPPVKRALLSDSLRSVFLATVKGGVRRQGRGWALEL</sequence>
<keyword evidence="6" id="KW-1185">Reference proteome</keyword>
<dbReference type="RefSeq" id="WP_011734423.1">
    <property type="nucleotide sequence ID" value="NC_008609.1"/>
</dbReference>
<feature type="domain" description="4Fe-4S ferredoxin-type" evidence="4">
    <location>
        <begin position="321"/>
        <end position="350"/>
    </location>
</feature>
<dbReference type="InterPro" id="IPR017900">
    <property type="entry name" value="4Fe4S_Fe_S_CS"/>
</dbReference>
<protein>
    <submittedName>
        <fullName evidence="5">4Fe-4S ferredoxin, iron-sulfur binding domain protein</fullName>
    </submittedName>
</protein>
<name>A1AL89_PELPD</name>
<dbReference type="OrthoDB" id="5422255at2"/>
<keyword evidence="3" id="KW-0411">Iron-sulfur</keyword>
<gene>
    <name evidence="5" type="ordered locus">Ppro_0477</name>
</gene>
<evidence type="ECO:0000256" key="1">
    <source>
        <dbReference type="ARBA" id="ARBA00022723"/>
    </source>
</evidence>
<dbReference type="STRING" id="338966.Ppro_0477"/>
<dbReference type="PROSITE" id="PS51379">
    <property type="entry name" value="4FE4S_FER_2"/>
    <property type="match status" value="2"/>
</dbReference>
<dbReference type="SUPFAM" id="SSF54862">
    <property type="entry name" value="4Fe-4S ferredoxins"/>
    <property type="match status" value="1"/>
</dbReference>
<feature type="domain" description="4Fe-4S ferredoxin-type" evidence="4">
    <location>
        <begin position="283"/>
        <end position="312"/>
    </location>
</feature>
<dbReference type="Gene3D" id="3.30.70.3270">
    <property type="match status" value="1"/>
</dbReference>
<dbReference type="Pfam" id="PF12838">
    <property type="entry name" value="Fer4_7"/>
    <property type="match status" value="1"/>
</dbReference>
<evidence type="ECO:0000259" key="4">
    <source>
        <dbReference type="PROSITE" id="PS51379"/>
    </source>
</evidence>
<dbReference type="GO" id="GO:0051536">
    <property type="term" value="F:iron-sulfur cluster binding"/>
    <property type="evidence" value="ECO:0007669"/>
    <property type="project" value="UniProtKB-KW"/>
</dbReference>
<proteinExistence type="predicted"/>
<dbReference type="HOGENOM" id="CLU_043380_1_0_7"/>
<evidence type="ECO:0000256" key="3">
    <source>
        <dbReference type="ARBA" id="ARBA00023014"/>
    </source>
</evidence>
<dbReference type="InterPro" id="IPR017896">
    <property type="entry name" value="4Fe4S_Fe-S-bd"/>
</dbReference>
<organism evidence="5 6">
    <name type="scientific">Pelobacter propionicus (strain DSM 2379 / NBRC 103807 / OttBd1)</name>
    <dbReference type="NCBI Taxonomy" id="338966"/>
    <lineage>
        <taxon>Bacteria</taxon>
        <taxon>Pseudomonadati</taxon>
        <taxon>Thermodesulfobacteriota</taxon>
        <taxon>Desulfuromonadia</taxon>
        <taxon>Desulfuromonadales</taxon>
        <taxon>Desulfuromonadaceae</taxon>
        <taxon>Pelobacter</taxon>
    </lineage>
</organism>
<dbReference type="EMBL" id="CP000482">
    <property type="protein sequence ID" value="ABK98109.1"/>
    <property type="molecule type" value="Genomic_DNA"/>
</dbReference>
<dbReference type="KEGG" id="ppd:Ppro_0477"/>
<keyword evidence="2" id="KW-0408">Iron</keyword>
<evidence type="ECO:0000313" key="5">
    <source>
        <dbReference type="EMBL" id="ABK98109.1"/>
    </source>
</evidence>
<accession>A1AL89</accession>
<keyword evidence="1" id="KW-0479">Metal-binding</keyword>
<evidence type="ECO:0000256" key="2">
    <source>
        <dbReference type="ARBA" id="ARBA00023004"/>
    </source>
</evidence>
<dbReference type="PROSITE" id="PS00198">
    <property type="entry name" value="4FE4S_FER_1"/>
    <property type="match status" value="2"/>
</dbReference>
<reference evidence="5 6" key="1">
    <citation type="submission" date="2006-10" db="EMBL/GenBank/DDBJ databases">
        <title>Complete sequence of chromosome of Pelobacter propionicus DSM 2379.</title>
        <authorList>
            <consortium name="US DOE Joint Genome Institute"/>
            <person name="Copeland A."/>
            <person name="Lucas S."/>
            <person name="Lapidus A."/>
            <person name="Barry K."/>
            <person name="Detter J.C."/>
            <person name="Glavina del Rio T."/>
            <person name="Hammon N."/>
            <person name="Israni S."/>
            <person name="Dalin E."/>
            <person name="Tice H."/>
            <person name="Pitluck S."/>
            <person name="Saunders E."/>
            <person name="Brettin T."/>
            <person name="Bruce D."/>
            <person name="Han C."/>
            <person name="Tapia R."/>
            <person name="Schmutz J."/>
            <person name="Larimer F."/>
            <person name="Land M."/>
            <person name="Hauser L."/>
            <person name="Kyrpides N."/>
            <person name="Kim E."/>
            <person name="Lovley D."/>
            <person name="Richardson P."/>
        </authorList>
    </citation>
    <scope>NUCLEOTIDE SEQUENCE [LARGE SCALE GENOMIC DNA]</scope>
    <source>
        <strain evidence="6">DSM 2379 / NBRC 103807 / OttBd1</strain>
    </source>
</reference>